<protein>
    <submittedName>
        <fullName evidence="1">Uncharacterized protein</fullName>
    </submittedName>
</protein>
<comment type="caution">
    <text evidence="1">The sequence shown here is derived from an EMBL/GenBank/DDBJ whole genome shotgun (WGS) entry which is preliminary data.</text>
</comment>
<dbReference type="AlphaFoldDB" id="A0A8X7S9S7"/>
<name>A0A8X7S9S7_BRACI</name>
<keyword evidence="2" id="KW-1185">Reference proteome</keyword>
<organism evidence="1 2">
    <name type="scientific">Brassica carinata</name>
    <name type="common">Ethiopian mustard</name>
    <name type="synonym">Abyssinian cabbage</name>
    <dbReference type="NCBI Taxonomy" id="52824"/>
    <lineage>
        <taxon>Eukaryota</taxon>
        <taxon>Viridiplantae</taxon>
        <taxon>Streptophyta</taxon>
        <taxon>Embryophyta</taxon>
        <taxon>Tracheophyta</taxon>
        <taxon>Spermatophyta</taxon>
        <taxon>Magnoliopsida</taxon>
        <taxon>eudicotyledons</taxon>
        <taxon>Gunneridae</taxon>
        <taxon>Pentapetalae</taxon>
        <taxon>rosids</taxon>
        <taxon>malvids</taxon>
        <taxon>Brassicales</taxon>
        <taxon>Brassicaceae</taxon>
        <taxon>Brassiceae</taxon>
        <taxon>Brassica</taxon>
    </lineage>
</organism>
<evidence type="ECO:0000313" key="1">
    <source>
        <dbReference type="EMBL" id="KAG2303608.1"/>
    </source>
</evidence>
<dbReference type="Proteomes" id="UP000886595">
    <property type="component" value="Unassembled WGS sequence"/>
</dbReference>
<accession>A0A8X7S9S7</accession>
<sequence>MTPHVNESFDWESCDLRWLSQLSRVTVARLDWFYSHCTHSSIFKSSTVSVVAMAHHFDEEKNIIFTNLIYQVLQFQKEIPLLPGDEAPVGEGVKISSTPADSLALNNRGPRGRRRIDG</sequence>
<proteinExistence type="predicted"/>
<gene>
    <name evidence="1" type="ORF">Bca52824_032259</name>
</gene>
<evidence type="ECO:0000313" key="2">
    <source>
        <dbReference type="Proteomes" id="UP000886595"/>
    </source>
</evidence>
<reference evidence="1 2" key="1">
    <citation type="submission" date="2020-02" db="EMBL/GenBank/DDBJ databases">
        <authorList>
            <person name="Ma Q."/>
            <person name="Huang Y."/>
            <person name="Song X."/>
            <person name="Pei D."/>
        </authorList>
    </citation>
    <scope>NUCLEOTIDE SEQUENCE [LARGE SCALE GENOMIC DNA]</scope>
    <source>
        <strain evidence="1">Sxm20200214</strain>
        <tissue evidence="1">Leaf</tissue>
    </source>
</reference>
<dbReference type="EMBL" id="JAAMPC010000007">
    <property type="protein sequence ID" value="KAG2303608.1"/>
    <property type="molecule type" value="Genomic_DNA"/>
</dbReference>